<feature type="binding site" evidence="15">
    <location>
        <position position="86"/>
    </location>
    <ligand>
        <name>ATP</name>
        <dbReference type="ChEBI" id="CHEBI:30616"/>
    </ligand>
</feature>
<dbReference type="Gene3D" id="3.40.50.11030">
    <property type="entry name" value="Threonylcarbamoyl-AMP synthase, C-terminal domain"/>
    <property type="match status" value="1"/>
</dbReference>
<dbReference type="InterPro" id="IPR010923">
    <property type="entry name" value="T(6)A37_SUA5"/>
</dbReference>
<accession>A0A9P4S5P4</accession>
<feature type="binding site" evidence="15">
    <location>
        <position position="189"/>
    </location>
    <ligand>
        <name>L-threonine</name>
        <dbReference type="ChEBI" id="CHEBI:57926"/>
    </ligand>
</feature>
<feature type="binding site" evidence="15">
    <location>
        <position position="285"/>
    </location>
    <ligand>
        <name>ATP</name>
        <dbReference type="ChEBI" id="CHEBI:30616"/>
    </ligand>
</feature>
<dbReference type="GO" id="GO:0006450">
    <property type="term" value="P:regulation of translational fidelity"/>
    <property type="evidence" value="ECO:0007669"/>
    <property type="project" value="TreeGrafter"/>
</dbReference>
<evidence type="ECO:0000256" key="13">
    <source>
        <dbReference type="ARBA" id="ARBA00056339"/>
    </source>
</evidence>
<evidence type="ECO:0000313" key="18">
    <source>
        <dbReference type="Proteomes" id="UP000799429"/>
    </source>
</evidence>
<evidence type="ECO:0000256" key="9">
    <source>
        <dbReference type="ARBA" id="ARBA00022741"/>
    </source>
</evidence>
<keyword evidence="8 14" id="KW-0548">Nucleotidyltransferase</keyword>
<evidence type="ECO:0000256" key="4">
    <source>
        <dbReference type="ARBA" id="ARBA00015492"/>
    </source>
</evidence>
<feature type="binding site" evidence="15">
    <location>
        <position position="169"/>
    </location>
    <ligand>
        <name>L-threonine</name>
        <dbReference type="ChEBI" id="CHEBI:57926"/>
    </ligand>
</feature>
<dbReference type="InterPro" id="IPR038385">
    <property type="entry name" value="Sua5/YwlC_C"/>
</dbReference>
<evidence type="ECO:0000256" key="2">
    <source>
        <dbReference type="ARBA" id="ARBA00007663"/>
    </source>
</evidence>
<comment type="caution">
    <text evidence="17">The sequence shown here is derived from an EMBL/GenBank/DDBJ whole genome shotgun (WGS) entry which is preliminary data.</text>
</comment>
<dbReference type="PIRSF" id="PIRSF004930">
    <property type="entry name" value="Tln_factor_SUA5"/>
    <property type="match status" value="1"/>
</dbReference>
<dbReference type="FunFam" id="3.90.870.10:FF:000008">
    <property type="entry name" value="Threonylcarbamoyl-AMP synthase"/>
    <property type="match status" value="1"/>
</dbReference>
<dbReference type="AlphaFoldDB" id="A0A9P4S5P4"/>
<evidence type="ECO:0000256" key="1">
    <source>
        <dbReference type="ARBA" id="ARBA00004496"/>
    </source>
</evidence>
<keyword evidence="6 14" id="KW-0808">Transferase</keyword>
<evidence type="ECO:0000256" key="15">
    <source>
        <dbReference type="PIRSR" id="PIRSR004930-1"/>
    </source>
</evidence>
<feature type="binding site" evidence="15">
    <location>
        <position position="191"/>
    </location>
    <ligand>
        <name>ATP</name>
        <dbReference type="ChEBI" id="CHEBI:30616"/>
    </ligand>
</feature>
<dbReference type="GO" id="GO:0005524">
    <property type="term" value="F:ATP binding"/>
    <property type="evidence" value="ECO:0007669"/>
    <property type="project" value="UniProtKB-UniRule"/>
</dbReference>
<evidence type="ECO:0000256" key="3">
    <source>
        <dbReference type="ARBA" id="ARBA00012584"/>
    </source>
</evidence>
<organism evidence="17 18">
    <name type="scientific">Patellaria atrata CBS 101060</name>
    <dbReference type="NCBI Taxonomy" id="1346257"/>
    <lineage>
        <taxon>Eukaryota</taxon>
        <taxon>Fungi</taxon>
        <taxon>Dikarya</taxon>
        <taxon>Ascomycota</taxon>
        <taxon>Pezizomycotina</taxon>
        <taxon>Dothideomycetes</taxon>
        <taxon>Dothideomycetes incertae sedis</taxon>
        <taxon>Patellariales</taxon>
        <taxon>Patellariaceae</taxon>
        <taxon>Patellaria</taxon>
    </lineage>
</organism>
<dbReference type="InterPro" id="IPR006070">
    <property type="entry name" value="Sua5-like_dom"/>
</dbReference>
<protein>
    <recommendedName>
        <fullName evidence="4 14">Threonylcarbamoyl-AMP synthase</fullName>
        <shortName evidence="14">TC-AMP synthase</shortName>
        <ecNumber evidence="3 14">2.7.7.87</ecNumber>
    </recommendedName>
    <alternativeName>
        <fullName evidence="11 14">L-threonylcarbamoyladenylate synthase</fullName>
    </alternativeName>
</protein>
<evidence type="ECO:0000256" key="10">
    <source>
        <dbReference type="ARBA" id="ARBA00022840"/>
    </source>
</evidence>
<feature type="domain" description="YrdC-like" evidence="16">
    <location>
        <begin position="40"/>
        <end position="247"/>
    </location>
</feature>
<dbReference type="OrthoDB" id="412787at2759"/>
<keyword evidence="9 14" id="KW-0547">Nucleotide-binding</keyword>
<proteinExistence type="inferred from homology"/>
<evidence type="ECO:0000313" key="17">
    <source>
        <dbReference type="EMBL" id="KAF2835655.1"/>
    </source>
</evidence>
<comment type="function">
    <text evidence="13">Required for the formation of a threonylcarbamoyl group on adenosine at position 37 (t(6)A37) in tRNAs that read codons beginning with adenine. Likely catalyzes the conversion of L-threonine, HCO(3)(-)/CO(2) and ATP to give threonylcarbamoyl-AMP (TC-AMP) as the acyladenylate intermediate, with the release of diphosphate. Required for normal translation, by ensuring translation fidelity at the level of codon recognition, appropriate translation initiation selection and maintenance of reading frame. Also involved in telomere replication. Binds to single-stranded telomeric (ssTG) DNA and positively regulates telomere length.</text>
</comment>
<dbReference type="PANTHER" id="PTHR17490:SF16">
    <property type="entry name" value="THREONYLCARBAMOYL-AMP SYNTHASE"/>
    <property type="match status" value="1"/>
</dbReference>
<name>A0A9P4S5P4_9PEZI</name>
<evidence type="ECO:0000256" key="7">
    <source>
        <dbReference type="ARBA" id="ARBA00022694"/>
    </source>
</evidence>
<feature type="binding site" evidence="15">
    <location>
        <position position="165"/>
    </location>
    <ligand>
        <name>ATP</name>
        <dbReference type="ChEBI" id="CHEBI:30616"/>
    </ligand>
</feature>
<reference evidence="17" key="1">
    <citation type="journal article" date="2020" name="Stud. Mycol.">
        <title>101 Dothideomycetes genomes: a test case for predicting lifestyles and emergence of pathogens.</title>
        <authorList>
            <person name="Haridas S."/>
            <person name="Albert R."/>
            <person name="Binder M."/>
            <person name="Bloem J."/>
            <person name="Labutti K."/>
            <person name="Salamov A."/>
            <person name="Andreopoulos B."/>
            <person name="Baker S."/>
            <person name="Barry K."/>
            <person name="Bills G."/>
            <person name="Bluhm B."/>
            <person name="Cannon C."/>
            <person name="Castanera R."/>
            <person name="Culley D."/>
            <person name="Daum C."/>
            <person name="Ezra D."/>
            <person name="Gonzalez J."/>
            <person name="Henrissat B."/>
            <person name="Kuo A."/>
            <person name="Liang C."/>
            <person name="Lipzen A."/>
            <person name="Lutzoni F."/>
            <person name="Magnuson J."/>
            <person name="Mondo S."/>
            <person name="Nolan M."/>
            <person name="Ohm R."/>
            <person name="Pangilinan J."/>
            <person name="Park H.-J."/>
            <person name="Ramirez L."/>
            <person name="Alfaro M."/>
            <person name="Sun H."/>
            <person name="Tritt A."/>
            <person name="Yoshinaga Y."/>
            <person name="Zwiers L.-H."/>
            <person name="Turgeon B."/>
            <person name="Goodwin S."/>
            <person name="Spatafora J."/>
            <person name="Crous P."/>
            <person name="Grigoriev I."/>
        </authorList>
    </citation>
    <scope>NUCLEOTIDE SEQUENCE</scope>
    <source>
        <strain evidence="17">CBS 101060</strain>
    </source>
</reference>
<evidence type="ECO:0000256" key="6">
    <source>
        <dbReference type="ARBA" id="ARBA00022679"/>
    </source>
</evidence>
<evidence type="ECO:0000256" key="11">
    <source>
        <dbReference type="ARBA" id="ARBA00029774"/>
    </source>
</evidence>
<evidence type="ECO:0000256" key="5">
    <source>
        <dbReference type="ARBA" id="ARBA00022490"/>
    </source>
</evidence>
<comment type="catalytic activity">
    <reaction evidence="12 14">
        <text>L-threonine + hydrogencarbonate + ATP = L-threonylcarbamoyladenylate + diphosphate + H2O</text>
        <dbReference type="Rhea" id="RHEA:36407"/>
        <dbReference type="ChEBI" id="CHEBI:15377"/>
        <dbReference type="ChEBI" id="CHEBI:17544"/>
        <dbReference type="ChEBI" id="CHEBI:30616"/>
        <dbReference type="ChEBI" id="CHEBI:33019"/>
        <dbReference type="ChEBI" id="CHEBI:57926"/>
        <dbReference type="ChEBI" id="CHEBI:73682"/>
        <dbReference type="EC" id="2.7.7.87"/>
    </reaction>
</comment>
<feature type="binding site" evidence="15">
    <location>
        <position position="243"/>
    </location>
    <ligand>
        <name>ATP</name>
        <dbReference type="ChEBI" id="CHEBI:30616"/>
    </ligand>
</feature>
<dbReference type="EC" id="2.7.7.87" evidence="3 14"/>
<dbReference type="Pfam" id="PF03481">
    <property type="entry name" value="Sua5_C"/>
    <property type="match status" value="1"/>
</dbReference>
<gene>
    <name evidence="17" type="ORF">M501DRAFT_941240</name>
</gene>
<dbReference type="GO" id="GO:0005737">
    <property type="term" value="C:cytoplasm"/>
    <property type="evidence" value="ECO:0007669"/>
    <property type="project" value="UniProtKB-SubCell"/>
</dbReference>
<feature type="binding site" evidence="15">
    <location>
        <position position="63"/>
    </location>
    <ligand>
        <name>ATP</name>
        <dbReference type="ChEBI" id="CHEBI:30616"/>
    </ligand>
</feature>
<feature type="binding site" evidence="15">
    <location>
        <position position="199"/>
    </location>
    <ligand>
        <name>ATP</name>
        <dbReference type="ChEBI" id="CHEBI:30616"/>
    </ligand>
</feature>
<keyword evidence="5 14" id="KW-0963">Cytoplasm</keyword>
<dbReference type="InterPro" id="IPR017945">
    <property type="entry name" value="DHBP_synth_RibB-like_a/b_dom"/>
</dbReference>
<sequence>METVILPIDANKIGRVTSTPESVSLLDDWQIELDLNTPDAKHIQQAAEELRNSDIPVAFPTETVYGLGADATRSSAVKGIYNAKQRPADNPLIVHIASLNQLRALLYSSSTSKGPGETESRDENDSIPPIYNLLIQRFWPGPLTIILPNPPNSLLAPEVTAGLSTFGARMPKSLLALALIKLADRPIAAPSANASTRPSPTEAEHVLDDLKGRIRTILNGGPCDVGVESTVVDGLSNPPAILRPGGISLEQLQQCPGWEHVVVGYKDLSEKDSKPRAPGMKYRHYSPRAPVFLYEAGSHPPESETFTSYLLRGESIGVVRTKFWPASLDKSEKFSAVWEINLGSATSDIARGLFAALRDLDKREVSVIFVEGIQDSDGDVAAAVMNRLRKAAEVKVKG</sequence>
<dbReference type="GO" id="GO:0061710">
    <property type="term" value="F:L-threonylcarbamoyladenylate synthase"/>
    <property type="evidence" value="ECO:0007669"/>
    <property type="project" value="UniProtKB-EC"/>
</dbReference>
<dbReference type="Gene3D" id="3.90.870.10">
    <property type="entry name" value="DHBP synthase"/>
    <property type="match status" value="1"/>
</dbReference>
<keyword evidence="7 14" id="KW-0819">tRNA processing</keyword>
<dbReference type="GO" id="GO:0002949">
    <property type="term" value="P:tRNA threonylcarbamoyladenosine modification"/>
    <property type="evidence" value="ECO:0007669"/>
    <property type="project" value="UniProtKB-ARBA"/>
</dbReference>
<evidence type="ECO:0000256" key="14">
    <source>
        <dbReference type="PIRNR" id="PIRNR004930"/>
    </source>
</evidence>
<evidence type="ECO:0000259" key="16">
    <source>
        <dbReference type="PROSITE" id="PS51163"/>
    </source>
</evidence>
<dbReference type="GO" id="GO:0000049">
    <property type="term" value="F:tRNA binding"/>
    <property type="evidence" value="ECO:0007669"/>
    <property type="project" value="TreeGrafter"/>
</dbReference>
<dbReference type="Proteomes" id="UP000799429">
    <property type="component" value="Unassembled WGS sequence"/>
</dbReference>
<feature type="binding site" evidence="15">
    <location>
        <position position="229"/>
    </location>
    <ligand>
        <name>L-threonine</name>
        <dbReference type="ChEBI" id="CHEBI:57926"/>
    </ligand>
</feature>
<keyword evidence="10 14" id="KW-0067">ATP-binding</keyword>
<feature type="binding site" evidence="15">
    <location>
        <position position="90"/>
    </location>
    <ligand>
        <name>ATP</name>
        <dbReference type="ChEBI" id="CHEBI:30616"/>
    </ligand>
</feature>
<dbReference type="GO" id="GO:0003725">
    <property type="term" value="F:double-stranded RNA binding"/>
    <property type="evidence" value="ECO:0007669"/>
    <property type="project" value="UniProtKB-UniRule"/>
</dbReference>
<evidence type="ECO:0000256" key="12">
    <source>
        <dbReference type="ARBA" id="ARBA00048366"/>
    </source>
</evidence>
<dbReference type="PROSITE" id="PS51163">
    <property type="entry name" value="YRDC"/>
    <property type="match status" value="1"/>
</dbReference>
<keyword evidence="18" id="KW-1185">Reference proteome</keyword>
<dbReference type="Pfam" id="PF01300">
    <property type="entry name" value="Sua5_yciO_yrdC"/>
    <property type="match status" value="1"/>
</dbReference>
<evidence type="ECO:0000256" key="8">
    <source>
        <dbReference type="ARBA" id="ARBA00022695"/>
    </source>
</evidence>
<dbReference type="InterPro" id="IPR050156">
    <property type="entry name" value="TC-AMP_synthase_SUA5"/>
</dbReference>
<dbReference type="SUPFAM" id="SSF55821">
    <property type="entry name" value="YrdC/RibB"/>
    <property type="match status" value="1"/>
</dbReference>
<feature type="binding site" evidence="15">
    <location>
        <position position="95"/>
    </location>
    <ligand>
        <name>L-threonine</name>
        <dbReference type="ChEBI" id="CHEBI:57926"/>
    </ligand>
</feature>
<comment type="similarity">
    <text evidence="2 14">Belongs to the SUA5 family.</text>
</comment>
<comment type="subcellular location">
    <subcellularLocation>
        <location evidence="1 14">Cytoplasm</location>
    </subcellularLocation>
</comment>
<dbReference type="EMBL" id="MU006107">
    <property type="protein sequence ID" value="KAF2835655.1"/>
    <property type="molecule type" value="Genomic_DNA"/>
</dbReference>
<dbReference type="InterPro" id="IPR005145">
    <property type="entry name" value="Sua5_C"/>
</dbReference>
<dbReference type="PANTHER" id="PTHR17490">
    <property type="entry name" value="SUA5"/>
    <property type="match status" value="1"/>
</dbReference>